<keyword evidence="2" id="KW-1185">Reference proteome</keyword>
<dbReference type="Proteomes" id="UP000652761">
    <property type="component" value="Unassembled WGS sequence"/>
</dbReference>
<reference evidence="1" key="1">
    <citation type="submission" date="2017-07" db="EMBL/GenBank/DDBJ databases">
        <title>Taro Niue Genome Assembly and Annotation.</title>
        <authorList>
            <person name="Atibalentja N."/>
            <person name="Keating K."/>
            <person name="Fields C.J."/>
        </authorList>
    </citation>
    <scope>NUCLEOTIDE SEQUENCE</scope>
    <source>
        <strain evidence="1">Niue_2</strain>
        <tissue evidence="1">Leaf</tissue>
    </source>
</reference>
<accession>A0A843VDC3</accession>
<dbReference type="EMBL" id="NMUH01001929">
    <property type="protein sequence ID" value="MQL96562.1"/>
    <property type="molecule type" value="Genomic_DNA"/>
</dbReference>
<evidence type="ECO:0000313" key="1">
    <source>
        <dbReference type="EMBL" id="MQL96562.1"/>
    </source>
</evidence>
<comment type="caution">
    <text evidence="1">The sequence shown here is derived from an EMBL/GenBank/DDBJ whole genome shotgun (WGS) entry which is preliminary data.</text>
</comment>
<protein>
    <submittedName>
        <fullName evidence="1">Uncharacterized protein</fullName>
    </submittedName>
</protein>
<sequence>MVGVADWGGDGRVPGVTRQGTRVSAECSGSTGACPAVSLLGIYVLEYNLCSYRFGSIDKIIERTNTCPCSRFSFSSPSVPNLLHPAVSFPGEKPKGRRTFAFQLRQMKMVLGDELLLFLLASASTREETRSPSSFPPARVLFLAVSASALPRSFCFFTRASPISIAVSPCSVQRHASTLSSTASM</sequence>
<dbReference type="AlphaFoldDB" id="A0A843VDC3"/>
<name>A0A843VDC3_COLES</name>
<evidence type="ECO:0000313" key="2">
    <source>
        <dbReference type="Proteomes" id="UP000652761"/>
    </source>
</evidence>
<proteinExistence type="predicted"/>
<organism evidence="1 2">
    <name type="scientific">Colocasia esculenta</name>
    <name type="common">Wild taro</name>
    <name type="synonym">Arum esculentum</name>
    <dbReference type="NCBI Taxonomy" id="4460"/>
    <lineage>
        <taxon>Eukaryota</taxon>
        <taxon>Viridiplantae</taxon>
        <taxon>Streptophyta</taxon>
        <taxon>Embryophyta</taxon>
        <taxon>Tracheophyta</taxon>
        <taxon>Spermatophyta</taxon>
        <taxon>Magnoliopsida</taxon>
        <taxon>Liliopsida</taxon>
        <taxon>Araceae</taxon>
        <taxon>Aroideae</taxon>
        <taxon>Colocasieae</taxon>
        <taxon>Colocasia</taxon>
    </lineage>
</organism>
<gene>
    <name evidence="1" type="ORF">Taro_029241</name>
</gene>